<organism evidence="1 2">
    <name type="scientific">Gossypium stocksii</name>
    <dbReference type="NCBI Taxonomy" id="47602"/>
    <lineage>
        <taxon>Eukaryota</taxon>
        <taxon>Viridiplantae</taxon>
        <taxon>Streptophyta</taxon>
        <taxon>Embryophyta</taxon>
        <taxon>Tracheophyta</taxon>
        <taxon>Spermatophyta</taxon>
        <taxon>Magnoliopsida</taxon>
        <taxon>eudicotyledons</taxon>
        <taxon>Gunneridae</taxon>
        <taxon>Pentapetalae</taxon>
        <taxon>rosids</taxon>
        <taxon>malvids</taxon>
        <taxon>Malvales</taxon>
        <taxon>Malvaceae</taxon>
        <taxon>Malvoideae</taxon>
        <taxon>Gossypium</taxon>
    </lineage>
</organism>
<comment type="caution">
    <text evidence="1">The sequence shown here is derived from an EMBL/GenBank/DDBJ whole genome shotgun (WGS) entry which is preliminary data.</text>
</comment>
<sequence>SHVLWLAKMATPYRVTIEGLRGPTLGMANNFSVGAARGGWHKPHLEGHIQQDAARVWLVPHLEGCSFKCQRH</sequence>
<dbReference type="AlphaFoldDB" id="A0A9D4A9M1"/>
<keyword evidence="2" id="KW-1185">Reference proteome</keyword>
<reference evidence="1 2" key="1">
    <citation type="journal article" date="2021" name="Plant Biotechnol. J.">
        <title>Multi-omics assisted identification of the key and species-specific regulatory components of drought-tolerant mechanisms in Gossypium stocksii.</title>
        <authorList>
            <person name="Yu D."/>
            <person name="Ke L."/>
            <person name="Zhang D."/>
            <person name="Wu Y."/>
            <person name="Sun Y."/>
            <person name="Mei J."/>
            <person name="Sun J."/>
            <person name="Sun Y."/>
        </authorList>
    </citation>
    <scope>NUCLEOTIDE SEQUENCE [LARGE SCALE GENOMIC DNA]</scope>
    <source>
        <strain evidence="2">cv. E1</strain>
        <tissue evidence="1">Leaf</tissue>
    </source>
</reference>
<evidence type="ECO:0000313" key="2">
    <source>
        <dbReference type="Proteomes" id="UP000828251"/>
    </source>
</evidence>
<evidence type="ECO:0000313" key="1">
    <source>
        <dbReference type="EMBL" id="KAH1097401.1"/>
    </source>
</evidence>
<gene>
    <name evidence="1" type="ORF">J1N35_014322</name>
</gene>
<feature type="non-terminal residue" evidence="1">
    <location>
        <position position="72"/>
    </location>
</feature>
<feature type="non-terminal residue" evidence="1">
    <location>
        <position position="1"/>
    </location>
</feature>
<accession>A0A9D4A9M1</accession>
<proteinExistence type="predicted"/>
<dbReference type="Proteomes" id="UP000828251">
    <property type="component" value="Unassembled WGS sequence"/>
</dbReference>
<name>A0A9D4A9M1_9ROSI</name>
<dbReference type="EMBL" id="JAIQCV010000005">
    <property type="protein sequence ID" value="KAH1097401.1"/>
    <property type="molecule type" value="Genomic_DNA"/>
</dbReference>
<protein>
    <submittedName>
        <fullName evidence="1">Uncharacterized protein</fullName>
    </submittedName>
</protein>